<protein>
    <recommendedName>
        <fullName evidence="2">Tyrosine-protein kinase ephrin type A/B receptor-like domain-containing protein</fullName>
    </recommendedName>
</protein>
<evidence type="ECO:0008006" key="2">
    <source>
        <dbReference type="Google" id="ProtNLM"/>
    </source>
</evidence>
<dbReference type="AlphaFoldDB" id="C3YZY1"/>
<accession>C3YZY1</accession>
<sequence>MLSLVTSICLPQGYYCPTGSNFPQPCPLGTYSNSTGLRVSSDCVACPGGWYCDGLALTAPAGQCDAGFYCRSRASSSCDPCPPGKYCGDTGLSAVTGIPITMNNADIVFDVSTQCTLCSPGKYCSSPNATSVTGDCAAGYFFNETYGDICPEGHYCPAGSDQPRHCPAGTYQPD</sequence>
<dbReference type="SMART" id="SM01411">
    <property type="entry name" value="Ephrin_rec_like"/>
    <property type="match status" value="2"/>
</dbReference>
<feature type="non-terminal residue" evidence="1">
    <location>
        <position position="174"/>
    </location>
</feature>
<proteinExistence type="predicted"/>
<organism>
    <name type="scientific">Branchiostoma floridae</name>
    <name type="common">Florida lancelet</name>
    <name type="synonym">Amphioxus</name>
    <dbReference type="NCBI Taxonomy" id="7739"/>
    <lineage>
        <taxon>Eukaryota</taxon>
        <taxon>Metazoa</taxon>
        <taxon>Chordata</taxon>
        <taxon>Cephalochordata</taxon>
        <taxon>Leptocardii</taxon>
        <taxon>Amphioxiformes</taxon>
        <taxon>Branchiostomatidae</taxon>
        <taxon>Branchiostoma</taxon>
    </lineage>
</organism>
<dbReference type="SUPFAM" id="SSF57184">
    <property type="entry name" value="Growth factor receptor domain"/>
    <property type="match status" value="1"/>
</dbReference>
<dbReference type="InterPro" id="IPR009030">
    <property type="entry name" value="Growth_fac_rcpt_cys_sf"/>
</dbReference>
<dbReference type="EMBL" id="GG666566">
    <property type="protein sequence ID" value="EEN54402.1"/>
    <property type="molecule type" value="Genomic_DNA"/>
</dbReference>
<dbReference type="PANTHER" id="PTHR47236">
    <property type="entry name" value="GENE, 32742-RELATED-RELATED"/>
    <property type="match status" value="1"/>
</dbReference>
<dbReference type="PANTHER" id="PTHR47236:SF4">
    <property type="entry name" value="GENE 9195-RELATED"/>
    <property type="match status" value="1"/>
</dbReference>
<evidence type="ECO:0000313" key="1">
    <source>
        <dbReference type="EMBL" id="EEN54402.1"/>
    </source>
</evidence>
<name>C3YZY1_BRAFL</name>
<gene>
    <name evidence="1" type="ORF">BRAFLDRAFT_232430</name>
</gene>
<dbReference type="eggNOG" id="ENOG502QT6K">
    <property type="taxonomic scope" value="Eukaryota"/>
</dbReference>
<dbReference type="Gene3D" id="2.10.50.10">
    <property type="entry name" value="Tumor Necrosis Factor Receptor, subunit A, domain 2"/>
    <property type="match status" value="1"/>
</dbReference>
<reference evidence="1" key="1">
    <citation type="journal article" date="2008" name="Nature">
        <title>The amphioxus genome and the evolution of the chordate karyotype.</title>
        <authorList>
            <consortium name="US DOE Joint Genome Institute (JGI-PGF)"/>
            <person name="Putnam N.H."/>
            <person name="Butts T."/>
            <person name="Ferrier D.E.K."/>
            <person name="Furlong R.F."/>
            <person name="Hellsten U."/>
            <person name="Kawashima T."/>
            <person name="Robinson-Rechavi M."/>
            <person name="Shoguchi E."/>
            <person name="Terry A."/>
            <person name="Yu J.-K."/>
            <person name="Benito-Gutierrez E.L."/>
            <person name="Dubchak I."/>
            <person name="Garcia-Fernandez J."/>
            <person name="Gibson-Brown J.J."/>
            <person name="Grigoriev I.V."/>
            <person name="Horton A.C."/>
            <person name="de Jong P.J."/>
            <person name="Jurka J."/>
            <person name="Kapitonov V.V."/>
            <person name="Kohara Y."/>
            <person name="Kuroki Y."/>
            <person name="Lindquist E."/>
            <person name="Lucas S."/>
            <person name="Osoegawa K."/>
            <person name="Pennacchio L.A."/>
            <person name="Salamov A.A."/>
            <person name="Satou Y."/>
            <person name="Sauka-Spengler T."/>
            <person name="Schmutz J."/>
            <person name="Shin-I T."/>
            <person name="Toyoda A."/>
            <person name="Bronner-Fraser M."/>
            <person name="Fujiyama A."/>
            <person name="Holland L.Z."/>
            <person name="Holland P.W.H."/>
            <person name="Satoh N."/>
            <person name="Rokhsar D.S."/>
        </authorList>
    </citation>
    <scope>NUCLEOTIDE SEQUENCE [LARGE SCALE GENOMIC DNA]</scope>
    <source>
        <strain evidence="1">S238N-H82</strain>
        <tissue evidence="1">Testes</tissue>
    </source>
</reference>
<dbReference type="STRING" id="7739.C3YZY1"/>
<dbReference type="InParanoid" id="C3YZY1"/>